<dbReference type="PANTHER" id="PTHR42711">
    <property type="entry name" value="ABC TRANSPORTER ATP-BINDING PROTEIN"/>
    <property type="match status" value="1"/>
</dbReference>
<evidence type="ECO:0000313" key="6">
    <source>
        <dbReference type="Proteomes" id="UP000262878"/>
    </source>
</evidence>
<dbReference type="InterPro" id="IPR050763">
    <property type="entry name" value="ABC_transporter_ATP-binding"/>
</dbReference>
<evidence type="ECO:0000313" key="5">
    <source>
        <dbReference type="EMBL" id="HAR56003.1"/>
    </source>
</evidence>
<organism evidence="5 6">
    <name type="scientific">Idiomarina baltica</name>
    <dbReference type="NCBI Taxonomy" id="190892"/>
    <lineage>
        <taxon>Bacteria</taxon>
        <taxon>Pseudomonadati</taxon>
        <taxon>Pseudomonadota</taxon>
        <taxon>Gammaproteobacteria</taxon>
        <taxon>Alteromonadales</taxon>
        <taxon>Idiomarinaceae</taxon>
        <taxon>Idiomarina</taxon>
    </lineage>
</organism>
<feature type="domain" description="ABC transporter" evidence="4">
    <location>
        <begin position="4"/>
        <end position="231"/>
    </location>
</feature>
<sequence>MTVLSITNLSKSYANAPVLNDFSLDVRCGEVVAVLGENGVGKTTLIRCILGLTAPDAGHISLFGEQQPKKSRSPSLKQRWGVVMQVGAVNGQLTVQEQITLYQSYYTKPIGIEELKQLLPIESLLHKRFAVLSGGEQQRVMFTLALIGRPQLLFLDEPSVGMDLSTRQQMWRCIESLKSQGVAIILTTHYIEEAYQLADSVVLLRKQAPAEKLPIKSMSLEQLMSTLIGGATS</sequence>
<evidence type="ECO:0000259" key="4">
    <source>
        <dbReference type="PROSITE" id="PS50893"/>
    </source>
</evidence>
<protein>
    <submittedName>
        <fullName evidence="5">ABC transporter ATP-binding protein</fullName>
    </submittedName>
</protein>
<dbReference type="PANTHER" id="PTHR42711:SF17">
    <property type="entry name" value="ABC TRANSPORTER ATP-BINDING PROTEIN"/>
    <property type="match status" value="1"/>
</dbReference>
<proteinExistence type="predicted"/>
<dbReference type="RefSeq" id="WP_272978182.1">
    <property type="nucleotide sequence ID" value="NZ_DAIRLQ010000006.1"/>
</dbReference>
<dbReference type="PROSITE" id="PS50893">
    <property type="entry name" value="ABC_TRANSPORTER_2"/>
    <property type="match status" value="1"/>
</dbReference>
<dbReference type="Proteomes" id="UP000262878">
    <property type="component" value="Unassembled WGS sequence"/>
</dbReference>
<gene>
    <name evidence="5" type="ORF">DCR58_04360</name>
</gene>
<dbReference type="Pfam" id="PF00005">
    <property type="entry name" value="ABC_tran"/>
    <property type="match status" value="1"/>
</dbReference>
<keyword evidence="1" id="KW-0813">Transport</keyword>
<dbReference type="STRING" id="314276.OS145_01352"/>
<evidence type="ECO:0000256" key="3">
    <source>
        <dbReference type="ARBA" id="ARBA00022840"/>
    </source>
</evidence>
<keyword evidence="2" id="KW-0547">Nucleotide-binding</keyword>
<keyword evidence="3 5" id="KW-0067">ATP-binding</keyword>
<dbReference type="SMART" id="SM00382">
    <property type="entry name" value="AAA"/>
    <property type="match status" value="1"/>
</dbReference>
<dbReference type="CDD" id="cd03230">
    <property type="entry name" value="ABC_DR_subfamily_A"/>
    <property type="match status" value="1"/>
</dbReference>
<dbReference type="InterPro" id="IPR003439">
    <property type="entry name" value="ABC_transporter-like_ATP-bd"/>
</dbReference>
<name>A0A348WN91_9GAMM</name>
<dbReference type="AlphaFoldDB" id="A0A348WN91"/>
<accession>A0A348WN91</accession>
<dbReference type="SUPFAM" id="SSF52540">
    <property type="entry name" value="P-loop containing nucleoside triphosphate hydrolases"/>
    <property type="match status" value="1"/>
</dbReference>
<dbReference type="InterPro" id="IPR003593">
    <property type="entry name" value="AAA+_ATPase"/>
</dbReference>
<evidence type="ECO:0000256" key="1">
    <source>
        <dbReference type="ARBA" id="ARBA00022448"/>
    </source>
</evidence>
<reference evidence="5 6" key="1">
    <citation type="journal article" date="2018" name="Nat. Biotechnol.">
        <title>A standardized bacterial taxonomy based on genome phylogeny substantially revises the tree of life.</title>
        <authorList>
            <person name="Parks D.H."/>
            <person name="Chuvochina M."/>
            <person name="Waite D.W."/>
            <person name="Rinke C."/>
            <person name="Skarshewski A."/>
            <person name="Chaumeil P.A."/>
            <person name="Hugenholtz P."/>
        </authorList>
    </citation>
    <scope>NUCLEOTIDE SEQUENCE [LARGE SCALE GENOMIC DNA]</scope>
    <source>
        <strain evidence="5">UBA9360</strain>
    </source>
</reference>
<dbReference type="InterPro" id="IPR027417">
    <property type="entry name" value="P-loop_NTPase"/>
</dbReference>
<comment type="caution">
    <text evidence="5">The sequence shown here is derived from an EMBL/GenBank/DDBJ whole genome shotgun (WGS) entry which is preliminary data.</text>
</comment>
<dbReference type="EMBL" id="DMUP01000097">
    <property type="protein sequence ID" value="HAR56003.1"/>
    <property type="molecule type" value="Genomic_DNA"/>
</dbReference>
<dbReference type="Gene3D" id="3.40.50.300">
    <property type="entry name" value="P-loop containing nucleotide triphosphate hydrolases"/>
    <property type="match status" value="1"/>
</dbReference>
<dbReference type="GO" id="GO:0005524">
    <property type="term" value="F:ATP binding"/>
    <property type="evidence" value="ECO:0007669"/>
    <property type="project" value="UniProtKB-KW"/>
</dbReference>
<evidence type="ECO:0000256" key="2">
    <source>
        <dbReference type="ARBA" id="ARBA00022741"/>
    </source>
</evidence>
<dbReference type="GO" id="GO:0016887">
    <property type="term" value="F:ATP hydrolysis activity"/>
    <property type="evidence" value="ECO:0007669"/>
    <property type="project" value="InterPro"/>
</dbReference>